<keyword evidence="3" id="KW-1185">Reference proteome</keyword>
<reference evidence="2" key="1">
    <citation type="submission" date="2021-06" db="EMBL/GenBank/DDBJ databases">
        <authorList>
            <person name="Hodson N. C."/>
            <person name="Mongue J. A."/>
            <person name="Jaron S. K."/>
        </authorList>
    </citation>
    <scope>NUCLEOTIDE SEQUENCE</scope>
</reference>
<feature type="region of interest" description="Disordered" evidence="1">
    <location>
        <begin position="573"/>
        <end position="593"/>
    </location>
</feature>
<dbReference type="PANTHER" id="PTHR13217">
    <property type="entry name" value="PLECKSTRIN HOMOLOGY DOMAIN-CONTAINING FAMILY G MEMBER 7"/>
    <property type="match status" value="1"/>
</dbReference>
<comment type="caution">
    <text evidence="2">The sequence shown here is derived from an EMBL/GenBank/DDBJ whole genome shotgun (WGS) entry which is preliminary data.</text>
</comment>
<dbReference type="GO" id="GO:0005886">
    <property type="term" value="C:plasma membrane"/>
    <property type="evidence" value="ECO:0007669"/>
    <property type="project" value="TreeGrafter"/>
</dbReference>
<dbReference type="InterPro" id="IPR040181">
    <property type="entry name" value="PKHG5/7"/>
</dbReference>
<dbReference type="Proteomes" id="UP000708208">
    <property type="component" value="Unassembled WGS sequence"/>
</dbReference>
<sequence>MKVIRQPLIVDRLLCREFSKDPSALGLVYLNEYGTASAAMSLHTNNEPKLIRQWLEHIRKAQKLYKEAKDKSLETVDFNAEHEEEENTGIMYLSSRSPRGGSSRASQLSSLVHSHSGSIEMNEASAISSRGVSFEHELRGSSLSSDDGNANDPLGVSPKSRSFSTETASGPIRPSSPRLDRRLFLSKSPTPNTLTVQIPIPNLSGQSLPNLTSASDSSPPTYSIHHHSLTVPKSLLSPTQRGVSYPPPSPRSLRRSHAVMQSRNPPLQKAKNIVSPENNAVEKCASLDVQVPEIRSVTPPSNDVSPVAPPIISSFSPKKNSAEEAIVGGINPSASVAFGTKDEVLIVHSNPERASGDDCDTLGCLSHDASYGRDKDRGVIPKCEVGITAASMAKRLARNERSDTKRYHTAGAIEDIKKENSRDKDAAIHKRLSWNYGPQQQVHPHHNLQPGAMKNRQFFSCESMGSVRSSSGVSSTSSLLNCISHSDLETTHEAVEPRDPRLHDVLIAVSEPEPEPSSPSPHDQQDQICNFCESERGFKCRCSSASEADPLSPSPAPQICSACTGQNESYGSVSSCPSSPKPAGPRKPTGASGGVLIMKDFILTDASIEASEV</sequence>
<feature type="region of interest" description="Disordered" evidence="1">
    <location>
        <begin position="138"/>
        <end position="275"/>
    </location>
</feature>
<feature type="compositionally biased region" description="Polar residues" evidence="1">
    <location>
        <begin position="203"/>
        <end position="221"/>
    </location>
</feature>
<name>A0A8J2JFK3_9HEXA</name>
<dbReference type="AlphaFoldDB" id="A0A8J2JFK3"/>
<dbReference type="OrthoDB" id="5585231at2759"/>
<evidence type="ECO:0000313" key="2">
    <source>
        <dbReference type="EMBL" id="CAG7628870.1"/>
    </source>
</evidence>
<dbReference type="GO" id="GO:0007266">
    <property type="term" value="P:Rho protein signal transduction"/>
    <property type="evidence" value="ECO:0007669"/>
    <property type="project" value="TreeGrafter"/>
</dbReference>
<proteinExistence type="predicted"/>
<feature type="compositionally biased region" description="Polar residues" evidence="1">
    <location>
        <begin position="107"/>
        <end position="116"/>
    </location>
</feature>
<evidence type="ECO:0000256" key="1">
    <source>
        <dbReference type="SAM" id="MobiDB-lite"/>
    </source>
</evidence>
<feature type="region of interest" description="Disordered" evidence="1">
    <location>
        <begin position="82"/>
        <end position="116"/>
    </location>
</feature>
<gene>
    <name evidence="2" type="ORF">AFUS01_LOCUS5</name>
</gene>
<dbReference type="EMBL" id="CAJVCH010000001">
    <property type="protein sequence ID" value="CAG7628870.1"/>
    <property type="molecule type" value="Genomic_DNA"/>
</dbReference>
<dbReference type="GO" id="GO:0030139">
    <property type="term" value="C:endocytic vesicle"/>
    <property type="evidence" value="ECO:0007669"/>
    <property type="project" value="TreeGrafter"/>
</dbReference>
<accession>A0A8J2JFK3</accession>
<dbReference type="GO" id="GO:0030424">
    <property type="term" value="C:axon"/>
    <property type="evidence" value="ECO:0007669"/>
    <property type="project" value="TreeGrafter"/>
</dbReference>
<dbReference type="PANTHER" id="PTHR13217:SF11">
    <property type="entry name" value="PLECKSTRIN HOMOLOGY DOMAIN-CONTAINING FAMILY G MEMBER 5"/>
    <property type="match status" value="1"/>
</dbReference>
<dbReference type="GO" id="GO:0043542">
    <property type="term" value="P:endothelial cell migration"/>
    <property type="evidence" value="ECO:0007669"/>
    <property type="project" value="TreeGrafter"/>
</dbReference>
<feature type="compositionally biased region" description="Polar residues" evidence="1">
    <location>
        <begin position="187"/>
        <end position="196"/>
    </location>
</feature>
<protein>
    <submittedName>
        <fullName evidence="2">Uncharacterized protein</fullName>
    </submittedName>
</protein>
<feature type="compositionally biased region" description="Low complexity" evidence="1">
    <location>
        <begin position="94"/>
        <end position="106"/>
    </location>
</feature>
<evidence type="ECO:0000313" key="3">
    <source>
        <dbReference type="Proteomes" id="UP000708208"/>
    </source>
</evidence>
<feature type="compositionally biased region" description="Polar residues" evidence="1">
    <location>
        <begin position="159"/>
        <end position="168"/>
    </location>
</feature>
<organism evidence="2 3">
    <name type="scientific">Allacma fusca</name>
    <dbReference type="NCBI Taxonomy" id="39272"/>
    <lineage>
        <taxon>Eukaryota</taxon>
        <taxon>Metazoa</taxon>
        <taxon>Ecdysozoa</taxon>
        <taxon>Arthropoda</taxon>
        <taxon>Hexapoda</taxon>
        <taxon>Collembola</taxon>
        <taxon>Symphypleona</taxon>
        <taxon>Sminthuridae</taxon>
        <taxon>Allacma</taxon>
    </lineage>
</organism>